<keyword evidence="2" id="KW-1185">Reference proteome</keyword>
<dbReference type="GO" id="GO:0016740">
    <property type="term" value="F:transferase activity"/>
    <property type="evidence" value="ECO:0007669"/>
    <property type="project" value="UniProtKB-KW"/>
</dbReference>
<dbReference type="OrthoDB" id="5508069at2"/>
<sequence>MISRFEHHNKILTVLECLDSEILRKGSAYFGGGTLLAFDFEEYRWSKDVDFIASVGTEGYKYLRTVVFEGGHEALFRDLSKIQVGRSTTDQYGIRMLVFVDDMPIKTEIIAETRFQLDPPRYPKWSSVPCLSFNDCFTSKLLSNSDRYADDSVEARDLIDLAVLRLQSPIPQASIEKAERAYQVMRPLERAIALFQERPDYREKCFLSLQVDQAQIPKIIDGIDLLSTDLGLSPTPRAFREQHDIFADLETQIQKREDS</sequence>
<proteinExistence type="predicted"/>
<protein>
    <submittedName>
        <fullName evidence="1">Nucleotidyl transferase AbiEii toxin, Type IV TA system</fullName>
    </submittedName>
</protein>
<accession>A0A2K8T0J7</accession>
<gene>
    <name evidence="1" type="ORF">COO91_07273</name>
</gene>
<reference evidence="1 2" key="1">
    <citation type="submission" date="2017-11" db="EMBL/GenBank/DDBJ databases">
        <title>Complete genome of a free-living desiccation-tolerant cyanobacterium and its photosynthetic adaptation to extreme terrestrial habitat.</title>
        <authorList>
            <person name="Shang J."/>
        </authorList>
    </citation>
    <scope>NUCLEOTIDE SEQUENCE [LARGE SCALE GENOMIC DNA]</scope>
    <source>
        <strain evidence="1 2">CCNUN1</strain>
    </source>
</reference>
<dbReference type="InterPro" id="IPR014942">
    <property type="entry name" value="AbiEii"/>
</dbReference>
<name>A0A2K8T0J7_9NOSO</name>
<organism evidence="1 2">
    <name type="scientific">Nostoc flagelliforme CCNUN1</name>
    <dbReference type="NCBI Taxonomy" id="2038116"/>
    <lineage>
        <taxon>Bacteria</taxon>
        <taxon>Bacillati</taxon>
        <taxon>Cyanobacteriota</taxon>
        <taxon>Cyanophyceae</taxon>
        <taxon>Nostocales</taxon>
        <taxon>Nostocaceae</taxon>
        <taxon>Nostoc</taxon>
    </lineage>
</organism>
<dbReference type="KEGG" id="nfl:COO91_07273"/>
<keyword evidence="1" id="KW-0808">Transferase</keyword>
<dbReference type="RefSeq" id="WP_100901698.1">
    <property type="nucleotide sequence ID" value="NZ_CAWNNC010000001.1"/>
</dbReference>
<dbReference type="EMBL" id="CP024785">
    <property type="protein sequence ID" value="AUB41228.1"/>
    <property type="molecule type" value="Genomic_DNA"/>
</dbReference>
<dbReference type="AlphaFoldDB" id="A0A2K8T0J7"/>
<evidence type="ECO:0000313" key="2">
    <source>
        <dbReference type="Proteomes" id="UP000232003"/>
    </source>
</evidence>
<dbReference type="Proteomes" id="UP000232003">
    <property type="component" value="Chromosome"/>
</dbReference>
<dbReference type="Pfam" id="PF08843">
    <property type="entry name" value="AbiEii"/>
    <property type="match status" value="1"/>
</dbReference>
<evidence type="ECO:0000313" key="1">
    <source>
        <dbReference type="EMBL" id="AUB41228.1"/>
    </source>
</evidence>